<dbReference type="Proteomes" id="UP000242792">
    <property type="component" value="Chromosome"/>
</dbReference>
<proteinExistence type="predicted"/>
<sequence length="591" mass="64981">MVSILHKWRLALITSLVLGTLPAQAQKAPAAESTPPIGSPASSTPLPSALDGELFYELLVGEMSAAQGDFVNAIALLMEAARNSQDEAIYQRAAELAMQSRAGPRALSVANEWQQNFPDSREANRFLLHVLLLLNRVSETQEPLAREVAWTDPAAKTATYLGILQLYGRVSDKALAAAVVEQALQQDLQNPKLAAAAWSTIGHMRLTAKQKDLALQALQHAHAAGSMDSATALLALELLQAGELAAEALVQEYMANDPASPIQLAYARVLIGQNRIADAQQQLNTLLMSNPEMAEAWLVQASAYALQSDWKQALKAVRRVENLASKQSLSSDPQQEQVLSEAYLLGGRIAMQQKDYAQATLWLNKIPDSDNDLNLQSLKALALAKQGKLAQGRALIRAVPAQSKEQIIRKRQAEVALLRDSNAVQEAYLLQRTLYDQHPDNADIAYETAILAERAGKLEVMEKILQGILAKQPDYHHALNALGYSYADRGIRLPEAKELIEQALQLAPDDPFILDSLGWVEFRMGNHGKAKELLEQAYAQRDDVEIAAHLGEVLWELGDKKRARKIWRKAMEADADNSVLRATLERLQVRP</sequence>
<feature type="chain" id="PRO_5012753108" description="Tetratricopeptide repeat protein" evidence="2">
    <location>
        <begin position="26"/>
        <end position="591"/>
    </location>
</feature>
<dbReference type="Gene3D" id="1.25.40.10">
    <property type="entry name" value="Tetratricopeptide repeat domain"/>
    <property type="match status" value="3"/>
</dbReference>
<evidence type="ECO:0000313" key="3">
    <source>
        <dbReference type="EMBL" id="AQZ97370.1"/>
    </source>
</evidence>
<dbReference type="PANTHER" id="PTHR12558">
    <property type="entry name" value="CELL DIVISION CYCLE 16,23,27"/>
    <property type="match status" value="1"/>
</dbReference>
<name>A0A1V0BBW9_9BURK</name>
<feature type="repeat" description="TPR" evidence="1">
    <location>
        <begin position="544"/>
        <end position="577"/>
    </location>
</feature>
<feature type="signal peptide" evidence="2">
    <location>
        <begin position="1"/>
        <end position="25"/>
    </location>
</feature>
<evidence type="ECO:0000313" key="4">
    <source>
        <dbReference type="Proteomes" id="UP000242792"/>
    </source>
</evidence>
<gene>
    <name evidence="3" type="ORF">B5M06_02935</name>
</gene>
<dbReference type="InterPro" id="IPR011990">
    <property type="entry name" value="TPR-like_helical_dom_sf"/>
</dbReference>
<keyword evidence="1" id="KW-0802">TPR repeat</keyword>
<dbReference type="KEGG" id="cke:B5M06_02935"/>
<dbReference type="PROSITE" id="PS50005">
    <property type="entry name" value="TPR"/>
    <property type="match status" value="1"/>
</dbReference>
<dbReference type="PANTHER" id="PTHR12558:SF13">
    <property type="entry name" value="CELL DIVISION CYCLE PROTEIN 27 HOMOLOG"/>
    <property type="match status" value="1"/>
</dbReference>
<dbReference type="SUPFAM" id="SSF48452">
    <property type="entry name" value="TPR-like"/>
    <property type="match status" value="2"/>
</dbReference>
<organism evidence="3 4">
    <name type="scientific">Comamonas kerstersii</name>
    <dbReference type="NCBI Taxonomy" id="225992"/>
    <lineage>
        <taxon>Bacteria</taxon>
        <taxon>Pseudomonadati</taxon>
        <taxon>Pseudomonadota</taxon>
        <taxon>Betaproteobacteria</taxon>
        <taxon>Burkholderiales</taxon>
        <taxon>Comamonadaceae</taxon>
        <taxon>Comamonas</taxon>
    </lineage>
</organism>
<dbReference type="AlphaFoldDB" id="A0A1V0BBW9"/>
<dbReference type="SMART" id="SM00028">
    <property type="entry name" value="TPR"/>
    <property type="match status" value="5"/>
</dbReference>
<keyword evidence="2" id="KW-0732">Signal</keyword>
<dbReference type="InterPro" id="IPR019734">
    <property type="entry name" value="TPR_rpt"/>
</dbReference>
<accession>A0A1V0BBW9</accession>
<dbReference type="EMBL" id="CP020121">
    <property type="protein sequence ID" value="AQZ97370.1"/>
    <property type="molecule type" value="Genomic_DNA"/>
</dbReference>
<evidence type="ECO:0008006" key="5">
    <source>
        <dbReference type="Google" id="ProtNLM"/>
    </source>
</evidence>
<evidence type="ECO:0000256" key="1">
    <source>
        <dbReference type="PROSITE-ProRule" id="PRU00339"/>
    </source>
</evidence>
<dbReference type="OrthoDB" id="9766710at2"/>
<dbReference type="SUPFAM" id="SSF81901">
    <property type="entry name" value="HCP-like"/>
    <property type="match status" value="1"/>
</dbReference>
<evidence type="ECO:0000256" key="2">
    <source>
        <dbReference type="SAM" id="SignalP"/>
    </source>
</evidence>
<reference evidence="3 4" key="1">
    <citation type="submission" date="2017-03" db="EMBL/GenBank/DDBJ databases">
        <title>Rapid Whole Genome Sequencing of Comamonas kerstersii Causing Continuous ambulatory Peritoneal Dialysis-Associated Peritonitis.</title>
        <authorList>
            <person name="Zheng B."/>
        </authorList>
    </citation>
    <scope>NUCLEOTIDE SEQUENCE [LARGE SCALE GENOMIC DNA]</scope>
    <source>
        <strain evidence="3 4">8943</strain>
    </source>
</reference>
<dbReference type="Pfam" id="PF13432">
    <property type="entry name" value="TPR_16"/>
    <property type="match status" value="1"/>
</dbReference>
<dbReference type="Pfam" id="PF14559">
    <property type="entry name" value="TPR_19"/>
    <property type="match status" value="1"/>
</dbReference>
<protein>
    <recommendedName>
        <fullName evidence="5">Tetratricopeptide repeat protein</fullName>
    </recommendedName>
</protein>